<dbReference type="Proteomes" id="UP000092600">
    <property type="component" value="Unassembled WGS sequence"/>
</dbReference>
<gene>
    <name evidence="2" type="ORF">ACMD2_07179</name>
</gene>
<protein>
    <submittedName>
        <fullName evidence="2">HVA22-like protein j</fullName>
    </submittedName>
</protein>
<dbReference type="EMBL" id="LSRQ01000188">
    <property type="protein sequence ID" value="OAY84684.1"/>
    <property type="molecule type" value="Genomic_DNA"/>
</dbReference>
<evidence type="ECO:0000256" key="1">
    <source>
        <dbReference type="SAM" id="MobiDB-lite"/>
    </source>
</evidence>
<dbReference type="STRING" id="4615.A0A199W5V6"/>
<evidence type="ECO:0000313" key="2">
    <source>
        <dbReference type="EMBL" id="OAY84684.1"/>
    </source>
</evidence>
<comment type="caution">
    <text evidence="2">The sequence shown here is derived from an EMBL/GenBank/DDBJ whole genome shotgun (WGS) entry which is preliminary data.</text>
</comment>
<evidence type="ECO:0000313" key="3">
    <source>
        <dbReference type="Proteomes" id="UP000092600"/>
    </source>
</evidence>
<accession>A0A199W5V6</accession>
<feature type="compositionally biased region" description="Basic and acidic residues" evidence="1">
    <location>
        <begin position="1"/>
        <end position="14"/>
    </location>
</feature>
<reference evidence="2 3" key="1">
    <citation type="journal article" date="2016" name="DNA Res.">
        <title>The draft genome of MD-2 pineapple using hybrid error correction of long reads.</title>
        <authorList>
            <person name="Redwan R.M."/>
            <person name="Saidin A."/>
            <person name="Kumar S.V."/>
        </authorList>
    </citation>
    <scope>NUCLEOTIDE SEQUENCE [LARGE SCALE GENOMIC DNA]</scope>
    <source>
        <strain evidence="3">cv. MD2</strain>
        <tissue evidence="2">Leaf</tissue>
    </source>
</reference>
<proteinExistence type="predicted"/>
<dbReference type="AlphaFoldDB" id="A0A199W5V6"/>
<organism evidence="2 3">
    <name type="scientific">Ananas comosus</name>
    <name type="common">Pineapple</name>
    <name type="synonym">Ananas ananas</name>
    <dbReference type="NCBI Taxonomy" id="4615"/>
    <lineage>
        <taxon>Eukaryota</taxon>
        <taxon>Viridiplantae</taxon>
        <taxon>Streptophyta</taxon>
        <taxon>Embryophyta</taxon>
        <taxon>Tracheophyta</taxon>
        <taxon>Spermatophyta</taxon>
        <taxon>Magnoliopsida</taxon>
        <taxon>Liliopsida</taxon>
        <taxon>Poales</taxon>
        <taxon>Bromeliaceae</taxon>
        <taxon>Bromelioideae</taxon>
        <taxon>Ananas</taxon>
    </lineage>
</organism>
<sequence>MDQFRDRDLRHARGSENGSGTDQREDKSHLSSFSIIVAIVTAFERLGDGSDLVYDTFLRPLVMQYEPNIEQRLRHLRARSGQLLIFYIKNFTDKGTQMSLEVLKYVVSEKSRLVDSEVSICGISRRMSFAWGTSGRDRTRSRSTADRLRRAHGDEWRPEAYADALNPHALLHVRSRGAWFSKH</sequence>
<feature type="region of interest" description="Disordered" evidence="1">
    <location>
        <begin position="1"/>
        <end position="26"/>
    </location>
</feature>
<name>A0A199W5V6_ANACO</name>